<dbReference type="Proteomes" id="UP000681722">
    <property type="component" value="Unassembled WGS sequence"/>
</dbReference>
<protein>
    <submittedName>
        <fullName evidence="1">Uncharacterized protein</fullName>
    </submittedName>
</protein>
<name>A0A815DL62_9BILA</name>
<feature type="non-terminal residue" evidence="1">
    <location>
        <position position="1"/>
    </location>
</feature>
<dbReference type="AlphaFoldDB" id="A0A815DL62"/>
<evidence type="ECO:0000313" key="1">
    <source>
        <dbReference type="EMBL" id="CAF1299466.1"/>
    </source>
</evidence>
<dbReference type="Proteomes" id="UP000663829">
    <property type="component" value="Unassembled WGS sequence"/>
</dbReference>
<organism evidence="1 3">
    <name type="scientific">Didymodactylos carnosus</name>
    <dbReference type="NCBI Taxonomy" id="1234261"/>
    <lineage>
        <taxon>Eukaryota</taxon>
        <taxon>Metazoa</taxon>
        <taxon>Spiralia</taxon>
        <taxon>Gnathifera</taxon>
        <taxon>Rotifera</taxon>
        <taxon>Eurotatoria</taxon>
        <taxon>Bdelloidea</taxon>
        <taxon>Philodinida</taxon>
        <taxon>Philodinidae</taxon>
        <taxon>Didymodactylos</taxon>
    </lineage>
</organism>
<accession>A0A815DL62</accession>
<evidence type="ECO:0000313" key="2">
    <source>
        <dbReference type="EMBL" id="CAF4120704.1"/>
    </source>
</evidence>
<proteinExistence type="predicted"/>
<reference evidence="1" key="1">
    <citation type="submission" date="2021-02" db="EMBL/GenBank/DDBJ databases">
        <authorList>
            <person name="Nowell W R."/>
        </authorList>
    </citation>
    <scope>NUCLEOTIDE SEQUENCE</scope>
</reference>
<dbReference type="EMBL" id="CAJOBC010036708">
    <property type="protein sequence ID" value="CAF4120704.1"/>
    <property type="molecule type" value="Genomic_DNA"/>
</dbReference>
<gene>
    <name evidence="1" type="ORF">GPM918_LOCUS28445</name>
    <name evidence="2" type="ORF">SRO942_LOCUS28947</name>
</gene>
<evidence type="ECO:0000313" key="3">
    <source>
        <dbReference type="Proteomes" id="UP000663829"/>
    </source>
</evidence>
<sequence length="278" mass="33048">YLSIWDIVSSLIELNDNRIQTIIFNRKYLLQFPSISYTNFCCHFFQQYFSIAHLISTIQLDNDDIVASQLFIRWFDNIQLFPNLKKLVLIEIDFWPNVLCELLKEFELYHDHLCELEIIFHRFELNYLHTIEQIVINEISFDKMTFKCLYNVDYHQTYDHNLYRLLNANDTVLVNVVQLTISLQDYSEFVSLLLTLPNIEYLNVTFYLAHLVCKTISSSLYARLNVQYLKRLQMKNIHFSNIIMLLENASTIANQIEWLTLLNVFDDKTSSSGEYSIC</sequence>
<comment type="caution">
    <text evidence="1">The sequence shown here is derived from an EMBL/GenBank/DDBJ whole genome shotgun (WGS) entry which is preliminary data.</text>
</comment>
<dbReference type="EMBL" id="CAJNOQ010012415">
    <property type="protein sequence ID" value="CAF1299466.1"/>
    <property type="molecule type" value="Genomic_DNA"/>
</dbReference>
<keyword evidence="3" id="KW-1185">Reference proteome</keyword>